<evidence type="ECO:0000313" key="3">
    <source>
        <dbReference type="Proteomes" id="UP000799536"/>
    </source>
</evidence>
<feature type="region of interest" description="Disordered" evidence="1">
    <location>
        <begin position="744"/>
        <end position="780"/>
    </location>
</feature>
<comment type="caution">
    <text evidence="2">The sequence shown here is derived from an EMBL/GenBank/DDBJ whole genome shotgun (WGS) entry which is preliminary data.</text>
</comment>
<organism evidence="2 3">
    <name type="scientific">Delitschia confertaspora ATCC 74209</name>
    <dbReference type="NCBI Taxonomy" id="1513339"/>
    <lineage>
        <taxon>Eukaryota</taxon>
        <taxon>Fungi</taxon>
        <taxon>Dikarya</taxon>
        <taxon>Ascomycota</taxon>
        <taxon>Pezizomycotina</taxon>
        <taxon>Dothideomycetes</taxon>
        <taxon>Pleosporomycetidae</taxon>
        <taxon>Pleosporales</taxon>
        <taxon>Delitschiaceae</taxon>
        <taxon>Delitschia</taxon>
    </lineage>
</organism>
<dbReference type="OrthoDB" id="185373at2759"/>
<dbReference type="Proteomes" id="UP000799536">
    <property type="component" value="Unassembled WGS sequence"/>
</dbReference>
<proteinExistence type="predicted"/>
<dbReference type="EMBL" id="ML994003">
    <property type="protein sequence ID" value="KAF2200840.1"/>
    <property type="molecule type" value="Genomic_DNA"/>
</dbReference>
<evidence type="ECO:0000313" key="2">
    <source>
        <dbReference type="EMBL" id="KAF2200840.1"/>
    </source>
</evidence>
<name>A0A9P4MYF6_9PLEO</name>
<accession>A0A9P4MYF6</accession>
<evidence type="ECO:0000256" key="1">
    <source>
        <dbReference type="SAM" id="MobiDB-lite"/>
    </source>
</evidence>
<feature type="region of interest" description="Disordered" evidence="1">
    <location>
        <begin position="622"/>
        <end position="646"/>
    </location>
</feature>
<dbReference type="AlphaFoldDB" id="A0A9P4MYF6"/>
<keyword evidence="3" id="KW-1185">Reference proteome</keyword>
<gene>
    <name evidence="2" type="ORF">GQ43DRAFT_441192</name>
</gene>
<sequence>MRAISRASLASLVCPSAPFLVPASLRAPLLRASCFHTSASLQKSVQKSVYQSKKKRQAKVLSFDPRLKRREENYDSFPQPLHAFRSLIGFEDLPLITDAYPTLLEQKALESNDTLRIAKLLHNYFRNSKARRAEDIERFYPFLEQVTQDIQAGDLPPNPYAHVHILSIYKELQKYEAGAKFWNWLSTQNDYYVNQAVYGAAIELLAYQGTVTLPQLEDIYNQGLRRFPGTYAEYHLSPEAILPDRSQPTVITGLPISLVQGILTARMMARDWKNSYLSLDAVLRLYPTQVPTRIFELFIHERPISEGYTVFLLACRAGIKLKPNHLTKLLVNLTKAMDVCNSLEARVTILRGMVTAIYAYVGVSGILEGQHIAVFIRACGHVLPPRPHPAEDYAGDSASMRRELVAIAHGAVADILECEASGTTSGSASMFGALITLAGKLNAPALFTATLTEIEAIGGVTNNIERRNILTTAGILGMKHVIQKYWGDIVAAAENEGHQLTHGDWISLARAARRAGYAVFFEEQCGELSHTLTERTRAVAYNALAASEEEEGSISAENIIPIHPETFETGIEEIQRTIQKIVSLLRTRTLLNFDAHPIFMFLDPTRLPLGSISDLRAVYDELTTDPHQPPPQHPDGTRPKPALSPTGIPLDELRFQNWVTVMELMSQAEGLEVEFQKRMQSAIEKGGPLGREPWALGFEMAYAYEEKAGERVEEMAEEETKDDGLEVEVLEYVVKAKVAMVEAKGDEKTDEKTGDVEEKKGEGVEKNTDADAGPSRDEVRERVIRLRSVLPA</sequence>
<protein>
    <submittedName>
        <fullName evidence="2">Uncharacterized protein</fullName>
    </submittedName>
</protein>
<reference evidence="2" key="1">
    <citation type="journal article" date="2020" name="Stud. Mycol.">
        <title>101 Dothideomycetes genomes: a test case for predicting lifestyles and emergence of pathogens.</title>
        <authorList>
            <person name="Haridas S."/>
            <person name="Albert R."/>
            <person name="Binder M."/>
            <person name="Bloem J."/>
            <person name="Labutti K."/>
            <person name="Salamov A."/>
            <person name="Andreopoulos B."/>
            <person name="Baker S."/>
            <person name="Barry K."/>
            <person name="Bills G."/>
            <person name="Bluhm B."/>
            <person name="Cannon C."/>
            <person name="Castanera R."/>
            <person name="Culley D."/>
            <person name="Daum C."/>
            <person name="Ezra D."/>
            <person name="Gonzalez J."/>
            <person name="Henrissat B."/>
            <person name="Kuo A."/>
            <person name="Liang C."/>
            <person name="Lipzen A."/>
            <person name="Lutzoni F."/>
            <person name="Magnuson J."/>
            <person name="Mondo S."/>
            <person name="Nolan M."/>
            <person name="Ohm R."/>
            <person name="Pangilinan J."/>
            <person name="Park H.-J."/>
            <person name="Ramirez L."/>
            <person name="Alfaro M."/>
            <person name="Sun H."/>
            <person name="Tritt A."/>
            <person name="Yoshinaga Y."/>
            <person name="Zwiers L.-H."/>
            <person name="Turgeon B."/>
            <person name="Goodwin S."/>
            <person name="Spatafora J."/>
            <person name="Crous P."/>
            <person name="Grigoriev I."/>
        </authorList>
    </citation>
    <scope>NUCLEOTIDE SEQUENCE</scope>
    <source>
        <strain evidence="2">ATCC 74209</strain>
    </source>
</reference>